<comment type="caution">
    <text evidence="1">The sequence shown here is derived from an EMBL/GenBank/DDBJ whole genome shotgun (WGS) entry which is preliminary data.</text>
</comment>
<sequence length="69" mass="7795">MKYEYMGGPADGGFYEMNPKNFCPKVEVPILAPGQGAYRKAVYDVEQGSNRLIYRQSYDPKAMRGTELP</sequence>
<accession>X0XTY5</accession>
<dbReference type="AlphaFoldDB" id="X0XTY5"/>
<gene>
    <name evidence="1" type="ORF">S01H1_85037</name>
</gene>
<reference evidence="1" key="1">
    <citation type="journal article" date="2014" name="Front. Microbiol.">
        <title>High frequency of phylogenetically diverse reductive dehalogenase-homologous genes in deep subseafloor sedimentary metagenomes.</title>
        <authorList>
            <person name="Kawai M."/>
            <person name="Futagami T."/>
            <person name="Toyoda A."/>
            <person name="Takaki Y."/>
            <person name="Nishi S."/>
            <person name="Hori S."/>
            <person name="Arai W."/>
            <person name="Tsubouchi T."/>
            <person name="Morono Y."/>
            <person name="Uchiyama I."/>
            <person name="Ito T."/>
            <person name="Fujiyama A."/>
            <person name="Inagaki F."/>
            <person name="Takami H."/>
        </authorList>
    </citation>
    <scope>NUCLEOTIDE SEQUENCE</scope>
    <source>
        <strain evidence="1">Expedition CK06-06</strain>
    </source>
</reference>
<proteinExistence type="predicted"/>
<protein>
    <submittedName>
        <fullName evidence="1">Uncharacterized protein</fullName>
    </submittedName>
</protein>
<name>X0XTY5_9ZZZZ</name>
<organism evidence="1">
    <name type="scientific">marine sediment metagenome</name>
    <dbReference type="NCBI Taxonomy" id="412755"/>
    <lineage>
        <taxon>unclassified sequences</taxon>
        <taxon>metagenomes</taxon>
        <taxon>ecological metagenomes</taxon>
    </lineage>
</organism>
<evidence type="ECO:0000313" key="1">
    <source>
        <dbReference type="EMBL" id="GAG46735.1"/>
    </source>
</evidence>
<dbReference type="EMBL" id="BARS01058243">
    <property type="protein sequence ID" value="GAG46735.1"/>
    <property type="molecule type" value="Genomic_DNA"/>
</dbReference>